<name>A0ABR1Q511_9PEZI</name>
<dbReference type="Pfam" id="PF25053">
    <property type="entry name" value="DUF7791"/>
    <property type="match status" value="1"/>
</dbReference>
<keyword evidence="3" id="KW-1185">Reference proteome</keyword>
<dbReference type="GeneID" id="92080536"/>
<dbReference type="PANTHER" id="PTHR10039:SF5">
    <property type="entry name" value="NACHT DOMAIN-CONTAINING PROTEIN"/>
    <property type="match status" value="1"/>
</dbReference>
<gene>
    <name evidence="2" type="ORF">PG986_011252</name>
</gene>
<comment type="caution">
    <text evidence="2">The sequence shown here is derived from an EMBL/GenBank/DDBJ whole genome shotgun (WGS) entry which is preliminary data.</text>
</comment>
<proteinExistence type="predicted"/>
<dbReference type="RefSeq" id="XP_066696965.1">
    <property type="nucleotide sequence ID" value="XM_066847474.1"/>
</dbReference>
<evidence type="ECO:0000313" key="2">
    <source>
        <dbReference type="EMBL" id="KAK7946931.1"/>
    </source>
</evidence>
<dbReference type="EMBL" id="JAQQWE010000007">
    <property type="protein sequence ID" value="KAK7946931.1"/>
    <property type="molecule type" value="Genomic_DNA"/>
</dbReference>
<protein>
    <recommendedName>
        <fullName evidence="1">DUF7791 domain-containing protein</fullName>
    </recommendedName>
</protein>
<dbReference type="PANTHER" id="PTHR10039">
    <property type="entry name" value="AMELOGENIN"/>
    <property type="match status" value="1"/>
</dbReference>
<dbReference type="Proteomes" id="UP001391051">
    <property type="component" value="Unassembled WGS sequence"/>
</dbReference>
<dbReference type="InterPro" id="IPR056693">
    <property type="entry name" value="DUF7791"/>
</dbReference>
<evidence type="ECO:0000313" key="3">
    <source>
        <dbReference type="Proteomes" id="UP001391051"/>
    </source>
</evidence>
<evidence type="ECO:0000259" key="1">
    <source>
        <dbReference type="Pfam" id="PF25053"/>
    </source>
</evidence>
<organism evidence="2 3">
    <name type="scientific">Apiospora aurea</name>
    <dbReference type="NCBI Taxonomy" id="335848"/>
    <lineage>
        <taxon>Eukaryota</taxon>
        <taxon>Fungi</taxon>
        <taxon>Dikarya</taxon>
        <taxon>Ascomycota</taxon>
        <taxon>Pezizomycotina</taxon>
        <taxon>Sordariomycetes</taxon>
        <taxon>Xylariomycetidae</taxon>
        <taxon>Amphisphaeriales</taxon>
        <taxon>Apiosporaceae</taxon>
        <taxon>Apiospora</taxon>
    </lineage>
</organism>
<sequence>MQVFILDQFNKQPRFRILSQGDNKLINTLLNNIITSSSGVFLWVCLVVTEVLEEARDGASMAELIEIVEKVPNDINDYFYRIMDSIEPKYKAESSIMLQITLHDGKRFVNFKFLQLLDLSFIEEHHCDFALRPGYSLAKYDISAQGICARIGSASRRVNSRCGGLLKTQYTEGRTEKSVGLGQPINNAGLAASTESGPHNGEYLDSRDSTDLVRTYNYHVNFLHRSFYDYLREPENMEQLTQRAKGRYNVRLFLCNAKLVQILSLNYKSRPDHARLPFGLVSYVLSVMSVDDLKYTKECLDIATRLRPVVEFLAQKRIHKTSGVLWYLSIALQDYDAYRENFLAVAIEFDLVAYLKEYLTLDAVLAKTGRPLLGNVLKHAIFHHYSVHLPDPNAEVLRLVLDRGAGPNEMWHSSSIWGLFLTCLAGARS</sequence>
<feature type="domain" description="DUF7791" evidence="1">
    <location>
        <begin position="85"/>
        <end position="270"/>
    </location>
</feature>
<reference evidence="2 3" key="1">
    <citation type="submission" date="2023-01" db="EMBL/GenBank/DDBJ databases">
        <title>Analysis of 21 Apiospora genomes using comparative genomics revels a genus with tremendous synthesis potential of carbohydrate active enzymes and secondary metabolites.</title>
        <authorList>
            <person name="Sorensen T."/>
        </authorList>
    </citation>
    <scope>NUCLEOTIDE SEQUENCE [LARGE SCALE GENOMIC DNA]</scope>
    <source>
        <strain evidence="2 3">CBS 24483</strain>
    </source>
</reference>
<accession>A0ABR1Q511</accession>